<evidence type="ECO:0000313" key="2">
    <source>
        <dbReference type="EMBL" id="ADV61562.1"/>
    </source>
</evidence>
<dbReference type="EMBL" id="CP002353">
    <property type="protein sequence ID" value="ADV61562.1"/>
    <property type="molecule type" value="Genomic_DNA"/>
</dbReference>
<dbReference type="OrthoDB" id="284980at2"/>
<reference evidence="2 3" key="2">
    <citation type="journal article" date="2011" name="Stand. Genomic Sci.">
        <title>Complete genome sequence of Isosphaera pallida type strain (IS1B).</title>
        <authorList>
            <consortium name="US DOE Joint Genome Institute (JGI-PGF)"/>
            <person name="Goker M."/>
            <person name="Cleland D."/>
            <person name="Saunders E."/>
            <person name="Lapidus A."/>
            <person name="Nolan M."/>
            <person name="Lucas S."/>
            <person name="Hammon N."/>
            <person name="Deshpande S."/>
            <person name="Cheng J.F."/>
            <person name="Tapia R."/>
            <person name="Han C."/>
            <person name="Goodwin L."/>
            <person name="Pitluck S."/>
            <person name="Liolios K."/>
            <person name="Pagani I."/>
            <person name="Ivanova N."/>
            <person name="Mavromatis K."/>
            <person name="Pati A."/>
            <person name="Chen A."/>
            <person name="Palaniappan K."/>
            <person name="Land M."/>
            <person name="Hauser L."/>
            <person name="Chang Y.J."/>
            <person name="Jeffries C.D."/>
            <person name="Detter J.C."/>
            <person name="Beck B."/>
            <person name="Woyke T."/>
            <person name="Bristow J."/>
            <person name="Eisen J.A."/>
            <person name="Markowitz V."/>
            <person name="Hugenholtz P."/>
            <person name="Kyrpides N.C."/>
            <person name="Klenk H.P."/>
        </authorList>
    </citation>
    <scope>NUCLEOTIDE SEQUENCE [LARGE SCALE GENOMIC DNA]</scope>
    <source>
        <strain evidence="3">ATCC 43644 / DSM 9630 / IS1B</strain>
    </source>
</reference>
<proteinExistence type="predicted"/>
<keyword evidence="1" id="KW-0732">Signal</keyword>
<dbReference type="KEGG" id="ipa:Isop_0973"/>
<dbReference type="Proteomes" id="UP000008631">
    <property type="component" value="Chromosome"/>
</dbReference>
<name>E8R3J5_ISOPI</name>
<feature type="signal peptide" evidence="1">
    <location>
        <begin position="1"/>
        <end position="26"/>
    </location>
</feature>
<dbReference type="HOGENOM" id="CLU_2144158_0_0_0"/>
<accession>E8R3J5</accession>
<dbReference type="InParanoid" id="E8R3J5"/>
<sequence>MRRQFQALAVIAALAGVGLGGAEAWAQEYQNYYYWPYGSAANPDNGYNNAQLFDDFYAYPREMRRFPQVPGPGYYNFYGGQLIGGVRKRAMWETGHNYRGLGRYLPGPINWMGNPKGQRFYYGNHFRLDVF</sequence>
<dbReference type="AlphaFoldDB" id="E8R3J5"/>
<evidence type="ECO:0000313" key="3">
    <source>
        <dbReference type="Proteomes" id="UP000008631"/>
    </source>
</evidence>
<keyword evidence="3" id="KW-1185">Reference proteome</keyword>
<reference key="1">
    <citation type="submission" date="2010-11" db="EMBL/GenBank/DDBJ databases">
        <title>The complete sequence of chromosome of Isophaera pallida ATCC 43644.</title>
        <authorList>
            <consortium name="US DOE Joint Genome Institute (JGI-PGF)"/>
            <person name="Lucas S."/>
            <person name="Copeland A."/>
            <person name="Lapidus A."/>
            <person name="Bruce D."/>
            <person name="Goodwin L."/>
            <person name="Pitluck S."/>
            <person name="Kyrpides N."/>
            <person name="Mavromatis K."/>
            <person name="Pagani I."/>
            <person name="Ivanova N."/>
            <person name="Saunders E."/>
            <person name="Brettin T."/>
            <person name="Detter J.C."/>
            <person name="Han C."/>
            <person name="Tapia R."/>
            <person name="Land M."/>
            <person name="Hauser L."/>
            <person name="Markowitz V."/>
            <person name="Cheng J.-F."/>
            <person name="Hugenholtz P."/>
            <person name="Woyke T."/>
            <person name="Wu D."/>
            <person name="Eisen J.A."/>
        </authorList>
    </citation>
    <scope>NUCLEOTIDE SEQUENCE</scope>
    <source>
        <strain>ATCC 43644</strain>
    </source>
</reference>
<evidence type="ECO:0000256" key="1">
    <source>
        <dbReference type="SAM" id="SignalP"/>
    </source>
</evidence>
<organism evidence="2 3">
    <name type="scientific">Isosphaera pallida (strain ATCC 43644 / DSM 9630 / IS1B)</name>
    <dbReference type="NCBI Taxonomy" id="575540"/>
    <lineage>
        <taxon>Bacteria</taxon>
        <taxon>Pseudomonadati</taxon>
        <taxon>Planctomycetota</taxon>
        <taxon>Planctomycetia</taxon>
        <taxon>Isosphaerales</taxon>
        <taxon>Isosphaeraceae</taxon>
        <taxon>Isosphaera</taxon>
    </lineage>
</organism>
<feature type="chain" id="PRO_5003226415" evidence="1">
    <location>
        <begin position="27"/>
        <end position="131"/>
    </location>
</feature>
<dbReference type="eggNOG" id="ENOG502ZSPJ">
    <property type="taxonomic scope" value="Bacteria"/>
</dbReference>
<gene>
    <name evidence="2" type="ordered locus">Isop_0973</name>
</gene>
<protein>
    <submittedName>
        <fullName evidence="2">Uncharacterized protein</fullName>
    </submittedName>
</protein>
<dbReference type="RefSeq" id="WP_013563851.1">
    <property type="nucleotide sequence ID" value="NC_014962.1"/>
</dbReference>